<dbReference type="WBParaSite" id="PDA_v2.g1773.t1">
    <property type="protein sequence ID" value="PDA_v2.g1773.t1"/>
    <property type="gene ID" value="PDA_v2.g1773"/>
</dbReference>
<proteinExistence type="predicted"/>
<accession>A0A914PNY4</accession>
<keyword evidence="1" id="KW-1185">Reference proteome</keyword>
<evidence type="ECO:0000313" key="2">
    <source>
        <dbReference type="WBParaSite" id="PDA_v2.g1773.t1"/>
    </source>
</evidence>
<reference evidence="2" key="1">
    <citation type="submission" date="2022-11" db="UniProtKB">
        <authorList>
            <consortium name="WormBaseParasite"/>
        </authorList>
    </citation>
    <scope>IDENTIFICATION</scope>
</reference>
<protein>
    <submittedName>
        <fullName evidence="2">Uncharacterized protein</fullName>
    </submittedName>
</protein>
<dbReference type="AlphaFoldDB" id="A0A914PNY4"/>
<name>A0A914PNY4_9BILA</name>
<evidence type="ECO:0000313" key="1">
    <source>
        <dbReference type="Proteomes" id="UP000887578"/>
    </source>
</evidence>
<sequence>MSTYSYITTSDSESTPTKLLYYFDPTTSKRQYFSIPEKIVYYAAKNAESSTMFQKLLQICKYFFMVNPIVVVPSLKCISGNCYACDKNGKYCFQFNDSQTLNFKLWIQHEFKNCSGNVSWIFPWIYKNDANIIRFGAYIPSSTFEEFMYIAGNAEKLRMFGQSVKYSNGKNVLLEDIVKNLPKLKSLDYTCTPDESDITETTAYKLMEIQHFKQMSPITLKNIPETLDIGTMFDFMIEHKHLKIKLSYHHQVSDPCKELIREYCDRLRNENGCNSIIKCYTLYVTSSYYSTISLYSLSSDENDGELMFPWNEENEEWGLPWDQE</sequence>
<organism evidence="1 2">
    <name type="scientific">Panagrolaimus davidi</name>
    <dbReference type="NCBI Taxonomy" id="227884"/>
    <lineage>
        <taxon>Eukaryota</taxon>
        <taxon>Metazoa</taxon>
        <taxon>Ecdysozoa</taxon>
        <taxon>Nematoda</taxon>
        <taxon>Chromadorea</taxon>
        <taxon>Rhabditida</taxon>
        <taxon>Tylenchina</taxon>
        <taxon>Panagrolaimomorpha</taxon>
        <taxon>Panagrolaimoidea</taxon>
        <taxon>Panagrolaimidae</taxon>
        <taxon>Panagrolaimus</taxon>
    </lineage>
</organism>
<dbReference type="Proteomes" id="UP000887578">
    <property type="component" value="Unplaced"/>
</dbReference>